<dbReference type="Proteomes" id="UP000447873">
    <property type="component" value="Unassembled WGS sequence"/>
</dbReference>
<reference evidence="2 3" key="1">
    <citation type="submission" date="2018-12" db="EMBL/GenBank/DDBJ databases">
        <title>Venturia inaequalis Genome Resource.</title>
        <authorList>
            <person name="Lichtner F.J."/>
        </authorList>
    </citation>
    <scope>NUCLEOTIDE SEQUENCE [LARGE SCALE GENOMIC DNA]</scope>
    <source>
        <strain evidence="2 3">120213</strain>
    </source>
</reference>
<feature type="compositionally biased region" description="Basic and acidic residues" evidence="1">
    <location>
        <begin position="273"/>
        <end position="301"/>
    </location>
</feature>
<accession>A0A8H3VGD1</accession>
<dbReference type="AlphaFoldDB" id="A0A8H3VGD1"/>
<feature type="region of interest" description="Disordered" evidence="1">
    <location>
        <begin position="253"/>
        <end position="301"/>
    </location>
</feature>
<evidence type="ECO:0000313" key="3">
    <source>
        <dbReference type="Proteomes" id="UP000447873"/>
    </source>
</evidence>
<proteinExistence type="predicted"/>
<dbReference type="OrthoDB" id="3918369at2759"/>
<protein>
    <submittedName>
        <fullName evidence="2">Uncharacterized protein</fullName>
    </submittedName>
</protein>
<organism evidence="2 3">
    <name type="scientific">Venturia inaequalis</name>
    <name type="common">Apple scab fungus</name>
    <dbReference type="NCBI Taxonomy" id="5025"/>
    <lineage>
        <taxon>Eukaryota</taxon>
        <taxon>Fungi</taxon>
        <taxon>Dikarya</taxon>
        <taxon>Ascomycota</taxon>
        <taxon>Pezizomycotina</taxon>
        <taxon>Dothideomycetes</taxon>
        <taxon>Pleosporomycetidae</taxon>
        <taxon>Venturiales</taxon>
        <taxon>Venturiaceae</taxon>
        <taxon>Venturia</taxon>
    </lineage>
</organism>
<gene>
    <name evidence="2" type="ORF">EG328_011653</name>
</gene>
<comment type="caution">
    <text evidence="2">The sequence shown here is derived from an EMBL/GenBank/DDBJ whole genome shotgun (WGS) entry which is preliminary data.</text>
</comment>
<evidence type="ECO:0000313" key="2">
    <source>
        <dbReference type="EMBL" id="KAE9988280.1"/>
    </source>
</evidence>
<sequence>MPSNASNPPLPPGKRTSIVPFKGKYFCCNNIAFTGLEQAEKTRDGKPQSPAPIINIAGDLTTSSSHLVHFFKWACLYFDGTPPLQSHKEMNINTKTWFVQVKGIKSGLERYFFPELGSTPYSQLTYSFLEVTKQDLTFPNKEVEKQAHLTIVCCFPRKKFMEECPELKRPVNTRKGRAYEVSIWERKDIVIEGLMEELNIAEEQKDKKGKGKAKVECVAPPDQISDSSDEANDEGRLMNLKALNEMLKVSVEDQKENADKQLQTSIKRKAKHEAKVAKRAKAEKSQEDMKSKENLDLLKCK</sequence>
<dbReference type="EMBL" id="WNWS01000009">
    <property type="protein sequence ID" value="KAE9988280.1"/>
    <property type="molecule type" value="Genomic_DNA"/>
</dbReference>
<evidence type="ECO:0000256" key="1">
    <source>
        <dbReference type="SAM" id="MobiDB-lite"/>
    </source>
</evidence>
<name>A0A8H3VGD1_VENIN</name>